<evidence type="ECO:0000313" key="2">
    <source>
        <dbReference type="Proteomes" id="UP001328107"/>
    </source>
</evidence>
<protein>
    <submittedName>
        <fullName evidence="1">Uncharacterized protein</fullName>
    </submittedName>
</protein>
<name>A0AAN4ZM00_9BILA</name>
<feature type="non-terminal residue" evidence="1">
    <location>
        <position position="125"/>
    </location>
</feature>
<proteinExistence type="predicted"/>
<dbReference type="Proteomes" id="UP001328107">
    <property type="component" value="Unassembled WGS sequence"/>
</dbReference>
<gene>
    <name evidence="1" type="ORF">PMAYCL1PPCAC_11651</name>
</gene>
<dbReference type="AlphaFoldDB" id="A0AAN4ZM00"/>
<dbReference type="EMBL" id="BTRK01000003">
    <property type="protein sequence ID" value="GMR41456.1"/>
    <property type="molecule type" value="Genomic_DNA"/>
</dbReference>
<comment type="caution">
    <text evidence="1">The sequence shown here is derived from an EMBL/GenBank/DDBJ whole genome shotgun (WGS) entry which is preliminary data.</text>
</comment>
<organism evidence="1 2">
    <name type="scientific">Pristionchus mayeri</name>
    <dbReference type="NCBI Taxonomy" id="1317129"/>
    <lineage>
        <taxon>Eukaryota</taxon>
        <taxon>Metazoa</taxon>
        <taxon>Ecdysozoa</taxon>
        <taxon>Nematoda</taxon>
        <taxon>Chromadorea</taxon>
        <taxon>Rhabditida</taxon>
        <taxon>Rhabditina</taxon>
        <taxon>Diplogasteromorpha</taxon>
        <taxon>Diplogasteroidea</taxon>
        <taxon>Neodiplogasteridae</taxon>
        <taxon>Pristionchus</taxon>
    </lineage>
</organism>
<feature type="non-terminal residue" evidence="1">
    <location>
        <position position="1"/>
    </location>
</feature>
<sequence length="125" mass="14060">LMRNRNLEEVQVHLSLMSGQAAFHLAQTRDWLMKLPKINEFRMDWCAGTVTDANFSPEECLIDDTTLLRIVSHTNRAELDKGICTAQGIFSAFEMVCQSPSKFVSLDVPNTTAKKLFAMPNLGLQ</sequence>
<reference evidence="2" key="1">
    <citation type="submission" date="2022-10" db="EMBL/GenBank/DDBJ databases">
        <title>Genome assembly of Pristionchus species.</title>
        <authorList>
            <person name="Yoshida K."/>
            <person name="Sommer R.J."/>
        </authorList>
    </citation>
    <scope>NUCLEOTIDE SEQUENCE [LARGE SCALE GENOMIC DNA]</scope>
    <source>
        <strain evidence="2">RS5460</strain>
    </source>
</reference>
<keyword evidence="2" id="KW-1185">Reference proteome</keyword>
<accession>A0AAN4ZM00</accession>
<evidence type="ECO:0000313" key="1">
    <source>
        <dbReference type="EMBL" id="GMR41456.1"/>
    </source>
</evidence>